<keyword evidence="2" id="KW-1185">Reference proteome</keyword>
<gene>
    <name evidence="1" type="ORF">M413DRAFT_443141</name>
</gene>
<evidence type="ECO:0000313" key="1">
    <source>
        <dbReference type="EMBL" id="KIM44083.1"/>
    </source>
</evidence>
<dbReference type="EMBL" id="KN831774">
    <property type="protein sequence ID" value="KIM44083.1"/>
    <property type="molecule type" value="Genomic_DNA"/>
</dbReference>
<dbReference type="HOGENOM" id="CLU_3019865_0_0_1"/>
<sequence>PRSLNYGRLISSGQSICYQFSRLKSSLKFSTTHADPSTEIENGDVIVILFCLAKYL</sequence>
<dbReference type="AlphaFoldDB" id="A0A0C2Y2M5"/>
<organism evidence="1 2">
    <name type="scientific">Hebeloma cylindrosporum</name>
    <dbReference type="NCBI Taxonomy" id="76867"/>
    <lineage>
        <taxon>Eukaryota</taxon>
        <taxon>Fungi</taxon>
        <taxon>Dikarya</taxon>
        <taxon>Basidiomycota</taxon>
        <taxon>Agaricomycotina</taxon>
        <taxon>Agaricomycetes</taxon>
        <taxon>Agaricomycetidae</taxon>
        <taxon>Agaricales</taxon>
        <taxon>Agaricineae</taxon>
        <taxon>Hymenogastraceae</taxon>
        <taxon>Hebeloma</taxon>
    </lineage>
</organism>
<protein>
    <submittedName>
        <fullName evidence="1">Uncharacterized protein</fullName>
    </submittedName>
</protein>
<feature type="non-terminal residue" evidence="1">
    <location>
        <position position="56"/>
    </location>
</feature>
<reference evidence="2" key="2">
    <citation type="submission" date="2015-01" db="EMBL/GenBank/DDBJ databases">
        <title>Evolutionary Origins and Diversification of the Mycorrhizal Mutualists.</title>
        <authorList>
            <consortium name="DOE Joint Genome Institute"/>
            <consortium name="Mycorrhizal Genomics Consortium"/>
            <person name="Kohler A."/>
            <person name="Kuo A."/>
            <person name="Nagy L.G."/>
            <person name="Floudas D."/>
            <person name="Copeland A."/>
            <person name="Barry K.W."/>
            <person name="Cichocki N."/>
            <person name="Veneault-Fourrey C."/>
            <person name="LaButti K."/>
            <person name="Lindquist E.A."/>
            <person name="Lipzen A."/>
            <person name="Lundell T."/>
            <person name="Morin E."/>
            <person name="Murat C."/>
            <person name="Riley R."/>
            <person name="Ohm R."/>
            <person name="Sun H."/>
            <person name="Tunlid A."/>
            <person name="Henrissat B."/>
            <person name="Grigoriev I.V."/>
            <person name="Hibbett D.S."/>
            <person name="Martin F."/>
        </authorList>
    </citation>
    <scope>NUCLEOTIDE SEQUENCE [LARGE SCALE GENOMIC DNA]</scope>
    <source>
        <strain evidence="2">h7</strain>
    </source>
</reference>
<dbReference type="Proteomes" id="UP000053424">
    <property type="component" value="Unassembled WGS sequence"/>
</dbReference>
<evidence type="ECO:0000313" key="2">
    <source>
        <dbReference type="Proteomes" id="UP000053424"/>
    </source>
</evidence>
<feature type="non-terminal residue" evidence="1">
    <location>
        <position position="1"/>
    </location>
</feature>
<reference evidence="1 2" key="1">
    <citation type="submission" date="2014-04" db="EMBL/GenBank/DDBJ databases">
        <authorList>
            <consortium name="DOE Joint Genome Institute"/>
            <person name="Kuo A."/>
            <person name="Gay G."/>
            <person name="Dore J."/>
            <person name="Kohler A."/>
            <person name="Nagy L.G."/>
            <person name="Floudas D."/>
            <person name="Copeland A."/>
            <person name="Barry K.W."/>
            <person name="Cichocki N."/>
            <person name="Veneault-Fourrey C."/>
            <person name="LaButti K."/>
            <person name="Lindquist E.A."/>
            <person name="Lipzen A."/>
            <person name="Lundell T."/>
            <person name="Morin E."/>
            <person name="Murat C."/>
            <person name="Sun H."/>
            <person name="Tunlid A."/>
            <person name="Henrissat B."/>
            <person name="Grigoriev I.V."/>
            <person name="Hibbett D.S."/>
            <person name="Martin F."/>
            <person name="Nordberg H.P."/>
            <person name="Cantor M.N."/>
            <person name="Hua S.X."/>
        </authorList>
    </citation>
    <scope>NUCLEOTIDE SEQUENCE [LARGE SCALE GENOMIC DNA]</scope>
    <source>
        <strain evidence="2">h7</strain>
    </source>
</reference>
<accession>A0A0C2Y2M5</accession>
<proteinExistence type="predicted"/>
<name>A0A0C2Y2M5_HEBCY</name>